<evidence type="ECO:0000256" key="1">
    <source>
        <dbReference type="SAM" id="Phobius"/>
    </source>
</evidence>
<sequence length="137" mass="14843">MIIFAGLALYMLVACVLILVKAVKDGANATLYAQIVISLITTLGKMDPCCYYSIDVDLSGILCTIGSWITSSILALDLWRLLTLMLHYLLLAPAYINVLNVYALANLEGIPVAKADCTEQSELCAKHEIQGYPSSKA</sequence>
<dbReference type="OrthoDB" id="427280at2759"/>
<keyword evidence="1" id="KW-1133">Transmembrane helix</keyword>
<feature type="transmembrane region" description="Helical" evidence="1">
    <location>
        <begin position="85"/>
        <end position="105"/>
    </location>
</feature>
<keyword evidence="1" id="KW-0472">Membrane</keyword>
<dbReference type="SUPFAM" id="SSF52833">
    <property type="entry name" value="Thioredoxin-like"/>
    <property type="match status" value="1"/>
</dbReference>
<evidence type="ECO:0000313" key="2">
    <source>
        <dbReference type="EMBL" id="KAA1099576.1"/>
    </source>
</evidence>
<dbReference type="EMBL" id="VSWC01000028">
    <property type="protein sequence ID" value="KAA1108721.1"/>
    <property type="molecule type" value="Genomic_DNA"/>
</dbReference>
<dbReference type="AlphaFoldDB" id="A0A5B0PF03"/>
<organism evidence="2 4">
    <name type="scientific">Puccinia graminis f. sp. tritici</name>
    <dbReference type="NCBI Taxonomy" id="56615"/>
    <lineage>
        <taxon>Eukaryota</taxon>
        <taxon>Fungi</taxon>
        <taxon>Dikarya</taxon>
        <taxon>Basidiomycota</taxon>
        <taxon>Pucciniomycotina</taxon>
        <taxon>Pucciniomycetes</taxon>
        <taxon>Pucciniales</taxon>
        <taxon>Pucciniaceae</taxon>
        <taxon>Puccinia</taxon>
    </lineage>
</organism>
<reference evidence="2 4" key="1">
    <citation type="submission" date="2019-05" db="EMBL/GenBank/DDBJ databases">
        <title>Emergence of the Ug99 lineage of the wheat stem rust pathogen through somatic hybridization.</title>
        <authorList>
            <person name="Li F."/>
            <person name="Upadhyaya N.M."/>
            <person name="Sperschneider J."/>
            <person name="Matny O."/>
            <person name="Nguyen-Phuc H."/>
            <person name="Mago R."/>
            <person name="Raley C."/>
            <person name="Miller M.E."/>
            <person name="Silverstein K.A.T."/>
            <person name="Henningsen E."/>
            <person name="Hirsch C.D."/>
            <person name="Visser B."/>
            <person name="Pretorius Z.A."/>
            <person name="Steffenson B.J."/>
            <person name="Schwessinger B."/>
            <person name="Dodds P.N."/>
            <person name="Figueroa M."/>
        </authorList>
    </citation>
    <scope>NUCLEOTIDE SEQUENCE [LARGE SCALE GENOMIC DNA]</scope>
    <source>
        <strain evidence="2">21-0</strain>
    </source>
</reference>
<keyword evidence="4" id="KW-1185">Reference proteome</keyword>
<name>A0A5B0PF03_PUCGR</name>
<evidence type="ECO:0000313" key="3">
    <source>
        <dbReference type="EMBL" id="KAA1108721.1"/>
    </source>
</evidence>
<keyword evidence="1" id="KW-0812">Transmembrane</keyword>
<evidence type="ECO:0000313" key="4">
    <source>
        <dbReference type="Proteomes" id="UP000324748"/>
    </source>
</evidence>
<dbReference type="Proteomes" id="UP000324748">
    <property type="component" value="Unassembled WGS sequence"/>
</dbReference>
<protein>
    <submittedName>
        <fullName evidence="2">Uncharacterized protein</fullName>
    </submittedName>
</protein>
<dbReference type="EMBL" id="VSWC01000054">
    <property type="protein sequence ID" value="KAA1099576.1"/>
    <property type="molecule type" value="Genomic_DNA"/>
</dbReference>
<comment type="caution">
    <text evidence="2">The sequence shown here is derived from an EMBL/GenBank/DDBJ whole genome shotgun (WGS) entry which is preliminary data.</text>
</comment>
<dbReference type="InterPro" id="IPR036249">
    <property type="entry name" value="Thioredoxin-like_sf"/>
</dbReference>
<feature type="transmembrane region" description="Helical" evidence="1">
    <location>
        <begin position="7"/>
        <end position="23"/>
    </location>
</feature>
<dbReference type="Gene3D" id="3.40.30.10">
    <property type="entry name" value="Glutaredoxin"/>
    <property type="match status" value="1"/>
</dbReference>
<gene>
    <name evidence="2" type="ORF">PGT21_012922</name>
    <name evidence="3" type="ORF">PGT21_022851</name>
</gene>
<accession>A0A5B0PF03</accession>
<proteinExistence type="predicted"/>